<accession>A0A369K405</accession>
<dbReference type="AlphaFoldDB" id="A0A369K405"/>
<proteinExistence type="predicted"/>
<dbReference type="CDD" id="cd22851">
    <property type="entry name" value="SMN_N"/>
    <property type="match status" value="1"/>
</dbReference>
<feature type="compositionally biased region" description="Acidic residues" evidence="1">
    <location>
        <begin position="80"/>
        <end position="91"/>
    </location>
</feature>
<feature type="region of interest" description="Disordered" evidence="1">
    <location>
        <begin position="16"/>
        <end position="92"/>
    </location>
</feature>
<dbReference type="OrthoDB" id="197400at2759"/>
<feature type="region of interest" description="Disordered" evidence="1">
    <location>
        <begin position="142"/>
        <end position="172"/>
    </location>
</feature>
<gene>
    <name evidence="2" type="ORF">Hypma_014988</name>
</gene>
<protein>
    <submittedName>
        <fullName evidence="2">Uncharacterized protein</fullName>
    </submittedName>
</protein>
<organism evidence="2 3">
    <name type="scientific">Hypsizygus marmoreus</name>
    <name type="common">White beech mushroom</name>
    <name type="synonym">Agaricus marmoreus</name>
    <dbReference type="NCBI Taxonomy" id="39966"/>
    <lineage>
        <taxon>Eukaryota</taxon>
        <taxon>Fungi</taxon>
        <taxon>Dikarya</taxon>
        <taxon>Basidiomycota</taxon>
        <taxon>Agaricomycotina</taxon>
        <taxon>Agaricomycetes</taxon>
        <taxon>Agaricomycetidae</taxon>
        <taxon>Agaricales</taxon>
        <taxon>Tricholomatineae</taxon>
        <taxon>Lyophyllaceae</taxon>
        <taxon>Hypsizygus</taxon>
    </lineage>
</organism>
<feature type="compositionally biased region" description="Basic residues" evidence="1">
    <location>
        <begin position="35"/>
        <end position="47"/>
    </location>
</feature>
<feature type="compositionally biased region" description="Polar residues" evidence="1">
    <location>
        <begin position="54"/>
        <end position="79"/>
    </location>
</feature>
<evidence type="ECO:0000313" key="3">
    <source>
        <dbReference type="Proteomes" id="UP000076154"/>
    </source>
</evidence>
<dbReference type="InParanoid" id="A0A369K405"/>
<keyword evidence="3" id="KW-1185">Reference proteome</keyword>
<name>A0A369K405_HYPMA</name>
<dbReference type="EMBL" id="LUEZ02000010">
    <property type="protein sequence ID" value="RDB29369.1"/>
    <property type="molecule type" value="Genomic_DNA"/>
</dbReference>
<dbReference type="STRING" id="39966.A0A369K405"/>
<reference evidence="2" key="1">
    <citation type="submission" date="2018-04" db="EMBL/GenBank/DDBJ databases">
        <title>Whole genome sequencing of Hypsizygus marmoreus.</title>
        <authorList>
            <person name="Choi I.-G."/>
            <person name="Min B."/>
            <person name="Kim J.-G."/>
            <person name="Kim S."/>
            <person name="Oh Y.-L."/>
            <person name="Kong W.-S."/>
            <person name="Park H."/>
            <person name="Jeong J."/>
            <person name="Song E.-S."/>
        </authorList>
    </citation>
    <scope>NUCLEOTIDE SEQUENCE [LARGE SCALE GENOMIC DNA]</scope>
    <source>
        <strain evidence="2">51987-8</strain>
    </source>
</reference>
<comment type="caution">
    <text evidence="2">The sequence shown here is derived from an EMBL/GenBank/DDBJ whole genome shotgun (WGS) entry which is preliminary data.</text>
</comment>
<sequence>MAGATRQMVSYDDITLPYTAETTSQPHTHSPKPPPAKKRKWANKPKGRYRESAHYTNGTSYTNNGASHFTNGAGPSSMQVDEDDNVEDGDESRELTHDEIWDDSALIDAWNAATEEYEAYNGPDKGWKNGPAHKSPLWYNIPPAPSKNKGKSAASAPSGPLPAPTIFETSGEADSRPLNFDTFVPLHDPSLDLPVPPPQPYAPELGNNAHYLSNTSGQMRCTIANETFRNLSPWKIWIQVRTKMLKMKRRMRRTKRLYQPNDDLAFLHCFNYLVAHVIKTQV</sequence>
<dbReference type="Proteomes" id="UP000076154">
    <property type="component" value="Unassembled WGS sequence"/>
</dbReference>
<evidence type="ECO:0000256" key="1">
    <source>
        <dbReference type="SAM" id="MobiDB-lite"/>
    </source>
</evidence>
<evidence type="ECO:0000313" key="2">
    <source>
        <dbReference type="EMBL" id="RDB29369.1"/>
    </source>
</evidence>